<feature type="domain" description="C2H2-type" evidence="10">
    <location>
        <begin position="265"/>
        <end position="292"/>
    </location>
</feature>
<feature type="domain" description="C2H2-type" evidence="10">
    <location>
        <begin position="181"/>
        <end position="208"/>
    </location>
</feature>
<dbReference type="GeneID" id="110071455"/>
<gene>
    <name evidence="12 13 14" type="primary">LOC110071455</name>
</gene>
<evidence type="ECO:0000256" key="5">
    <source>
        <dbReference type="ARBA" id="ARBA00022833"/>
    </source>
</evidence>
<dbReference type="Pfam" id="PF00096">
    <property type="entry name" value="zf-C2H2"/>
    <property type="match status" value="5"/>
</dbReference>
<dbReference type="RefSeq" id="XP_072844159.1">
    <property type="nucleotide sequence ID" value="XM_072988058.1"/>
</dbReference>
<feature type="domain" description="C2H2-type" evidence="10">
    <location>
        <begin position="209"/>
        <end position="236"/>
    </location>
</feature>
<keyword evidence="7" id="KW-0539">Nucleus</keyword>
<dbReference type="RefSeq" id="XP_072844160.1">
    <property type="nucleotide sequence ID" value="XM_072988059.1"/>
</dbReference>
<dbReference type="InterPro" id="IPR013087">
    <property type="entry name" value="Znf_C2H2_type"/>
</dbReference>
<keyword evidence="11" id="KW-1185">Reference proteome</keyword>
<evidence type="ECO:0000256" key="7">
    <source>
        <dbReference type="ARBA" id="ARBA00023242"/>
    </source>
</evidence>
<keyword evidence="6" id="KW-0238">DNA-binding</keyword>
<dbReference type="SUPFAM" id="SSF57667">
    <property type="entry name" value="beta-beta-alpha zinc fingers"/>
    <property type="match status" value="4"/>
</dbReference>
<keyword evidence="3" id="KW-0677">Repeat</keyword>
<proteinExistence type="predicted"/>
<name>A0ABM5FFI0_9SAUR</name>
<evidence type="ECO:0000313" key="14">
    <source>
        <dbReference type="RefSeq" id="XP_072844160.1"/>
    </source>
</evidence>
<dbReference type="PROSITE" id="PS50157">
    <property type="entry name" value="ZINC_FINGER_C2H2_2"/>
    <property type="match status" value="6"/>
</dbReference>
<evidence type="ECO:0000256" key="1">
    <source>
        <dbReference type="ARBA" id="ARBA00004123"/>
    </source>
</evidence>
<reference evidence="11 12" key="1">
    <citation type="submission" date="2025-05" db="UniProtKB">
        <authorList>
            <consortium name="RefSeq"/>
        </authorList>
    </citation>
    <scope>NUCLEOTIDE SEQUENCE [LARGE SCALE GENOMIC DNA]</scope>
</reference>
<dbReference type="Gene3D" id="3.30.160.60">
    <property type="entry name" value="Classic Zinc Finger"/>
    <property type="match status" value="7"/>
</dbReference>
<dbReference type="PANTHER" id="PTHR24390">
    <property type="entry name" value="ZINC FINGER PROTEIN"/>
    <property type="match status" value="1"/>
</dbReference>
<organism evidence="11 13">
    <name type="scientific">Pogona vitticeps</name>
    <name type="common">central bearded dragon</name>
    <dbReference type="NCBI Taxonomy" id="103695"/>
    <lineage>
        <taxon>Eukaryota</taxon>
        <taxon>Metazoa</taxon>
        <taxon>Chordata</taxon>
        <taxon>Craniata</taxon>
        <taxon>Vertebrata</taxon>
        <taxon>Euteleostomi</taxon>
        <taxon>Lepidosauria</taxon>
        <taxon>Squamata</taxon>
        <taxon>Bifurcata</taxon>
        <taxon>Unidentata</taxon>
        <taxon>Episquamata</taxon>
        <taxon>Toxicofera</taxon>
        <taxon>Iguania</taxon>
        <taxon>Acrodonta</taxon>
        <taxon>Agamidae</taxon>
        <taxon>Amphibolurinae</taxon>
        <taxon>Pogona</taxon>
    </lineage>
</organism>
<dbReference type="SMART" id="SM00355">
    <property type="entry name" value="ZnF_C2H2"/>
    <property type="match status" value="6"/>
</dbReference>
<evidence type="ECO:0000256" key="4">
    <source>
        <dbReference type="ARBA" id="ARBA00022771"/>
    </source>
</evidence>
<feature type="compositionally biased region" description="Basic and acidic residues" evidence="9">
    <location>
        <begin position="1"/>
        <end position="12"/>
    </location>
</feature>
<keyword evidence="5" id="KW-0862">Zinc</keyword>
<feature type="domain" description="C2H2-type" evidence="10">
    <location>
        <begin position="293"/>
        <end position="320"/>
    </location>
</feature>
<evidence type="ECO:0000256" key="9">
    <source>
        <dbReference type="SAM" id="MobiDB-lite"/>
    </source>
</evidence>
<feature type="domain" description="C2H2-type" evidence="10">
    <location>
        <begin position="320"/>
        <end position="347"/>
    </location>
</feature>
<dbReference type="Proteomes" id="UP001652642">
    <property type="component" value="Chromosome 2"/>
</dbReference>
<evidence type="ECO:0000256" key="3">
    <source>
        <dbReference type="ARBA" id="ARBA00022737"/>
    </source>
</evidence>
<comment type="subcellular location">
    <subcellularLocation>
        <location evidence="1">Nucleus</location>
    </subcellularLocation>
</comment>
<sequence length="356" mass="40962">MEGEAPLKDEQKQLQAGANPKDNDADDRFLLLLEALEDLQADEGKEKEVILHGTLPERGEDENENCWNGNESLRQNREDQRRGRSHRYPSGVASEDEMGKTTNRSISALQSSVYQQNIPLRKRPVKCPTCHAEINRCHCLEDGGSFRWSPEDTRFHTGEKNKHFSADLKAPQPKHSEEKVYTCIDCGKSFKRSSELERHQKIHTGEKAYKCPECGQAFRRNEHLQVHKRIHTGEKPYICKECGKCFSCFSTFRVHQRRHSGEKPYSCAACGKCFFQSSDLQVHQRIHTGEKPYKCKECGKCFSHSSTFRVHQRFHSEKPYSCAECGKCFCRRSHLQVHQRIHTGEKPHQCNEGGKS</sequence>
<keyword evidence="2" id="KW-0479">Metal-binding</keyword>
<feature type="region of interest" description="Disordered" evidence="9">
    <location>
        <begin position="1"/>
        <end position="24"/>
    </location>
</feature>
<evidence type="ECO:0000313" key="12">
    <source>
        <dbReference type="RefSeq" id="XP_072844158.1"/>
    </source>
</evidence>
<accession>A0ABM5FFI0</accession>
<evidence type="ECO:0000259" key="10">
    <source>
        <dbReference type="PROSITE" id="PS50157"/>
    </source>
</evidence>
<dbReference type="InterPro" id="IPR036236">
    <property type="entry name" value="Znf_C2H2_sf"/>
</dbReference>
<evidence type="ECO:0000256" key="8">
    <source>
        <dbReference type="PROSITE-ProRule" id="PRU00042"/>
    </source>
</evidence>
<dbReference type="PROSITE" id="PS00028">
    <property type="entry name" value="ZINC_FINGER_C2H2_1"/>
    <property type="match status" value="5"/>
</dbReference>
<evidence type="ECO:0000313" key="11">
    <source>
        <dbReference type="Proteomes" id="UP001652642"/>
    </source>
</evidence>
<evidence type="ECO:0000256" key="6">
    <source>
        <dbReference type="ARBA" id="ARBA00023125"/>
    </source>
</evidence>
<dbReference type="RefSeq" id="XP_072844158.1">
    <property type="nucleotide sequence ID" value="XM_072988057.1"/>
</dbReference>
<evidence type="ECO:0000313" key="13">
    <source>
        <dbReference type="RefSeq" id="XP_072844159.1"/>
    </source>
</evidence>
<feature type="compositionally biased region" description="Basic and acidic residues" evidence="9">
    <location>
        <begin position="42"/>
        <end position="58"/>
    </location>
</feature>
<keyword evidence="4 8" id="KW-0863">Zinc-finger</keyword>
<feature type="region of interest" description="Disordered" evidence="9">
    <location>
        <begin position="42"/>
        <end position="101"/>
    </location>
</feature>
<protein>
    <submittedName>
        <fullName evidence="12 13">Uncharacterized protein isoform X3</fullName>
    </submittedName>
</protein>
<feature type="domain" description="C2H2-type" evidence="10">
    <location>
        <begin position="237"/>
        <end position="264"/>
    </location>
</feature>
<dbReference type="PANTHER" id="PTHR24390:SF159">
    <property type="entry name" value="GROWTH FACTOR INDEPENDENT 1 TRANSCRIPTIONAL REPRESSOR"/>
    <property type="match status" value="1"/>
</dbReference>
<evidence type="ECO:0000256" key="2">
    <source>
        <dbReference type="ARBA" id="ARBA00022723"/>
    </source>
</evidence>